<evidence type="ECO:0000256" key="1">
    <source>
        <dbReference type="SAM" id="Phobius"/>
    </source>
</evidence>
<keyword evidence="1" id="KW-0812">Transmembrane</keyword>
<dbReference type="EMBL" id="QZWG01000020">
    <property type="protein sequence ID" value="RZB43086.1"/>
    <property type="molecule type" value="Genomic_DNA"/>
</dbReference>
<evidence type="ECO:0000313" key="3">
    <source>
        <dbReference type="Proteomes" id="UP000289340"/>
    </source>
</evidence>
<feature type="transmembrane region" description="Helical" evidence="1">
    <location>
        <begin position="46"/>
        <end position="64"/>
    </location>
</feature>
<accession>A0A445F2U5</accession>
<evidence type="ECO:0000313" key="2">
    <source>
        <dbReference type="EMBL" id="RZB43086.1"/>
    </source>
</evidence>
<dbReference type="Proteomes" id="UP000289340">
    <property type="component" value="Chromosome 20"/>
</dbReference>
<proteinExistence type="predicted"/>
<protein>
    <submittedName>
        <fullName evidence="2">Pentatricopeptide repeat-containing protein isoform C</fullName>
    </submittedName>
</protein>
<name>A0A445F2U5_GLYSO</name>
<keyword evidence="1" id="KW-1133">Transmembrane helix</keyword>
<dbReference type="AlphaFoldDB" id="A0A445F2U5"/>
<feature type="transmembrane region" description="Helical" evidence="1">
    <location>
        <begin position="20"/>
        <end position="39"/>
    </location>
</feature>
<keyword evidence="3" id="KW-1185">Reference proteome</keyword>
<reference evidence="2 3" key="1">
    <citation type="submission" date="2018-09" db="EMBL/GenBank/DDBJ databases">
        <title>A high-quality reference genome of wild soybean provides a powerful tool to mine soybean genomes.</title>
        <authorList>
            <person name="Xie M."/>
            <person name="Chung C.Y.L."/>
            <person name="Li M.-W."/>
            <person name="Wong F.-L."/>
            <person name="Chan T.-F."/>
            <person name="Lam H.-M."/>
        </authorList>
    </citation>
    <scope>NUCLEOTIDE SEQUENCE [LARGE SCALE GENOMIC DNA]</scope>
    <source>
        <strain evidence="3">cv. W05</strain>
        <tissue evidence="2">Hypocotyl of etiolated seedlings</tissue>
    </source>
</reference>
<comment type="caution">
    <text evidence="2">The sequence shown here is derived from an EMBL/GenBank/DDBJ whole genome shotgun (WGS) entry which is preliminary data.</text>
</comment>
<sequence>MLYSTLNVPAPSRVLLSRIVFSAPSLAAIKTIVSLTILSRDADGQMLALSDLFATLYLMIFHYSTSMLI</sequence>
<keyword evidence="1" id="KW-0472">Membrane</keyword>
<organism evidence="2 3">
    <name type="scientific">Glycine soja</name>
    <name type="common">Wild soybean</name>
    <dbReference type="NCBI Taxonomy" id="3848"/>
    <lineage>
        <taxon>Eukaryota</taxon>
        <taxon>Viridiplantae</taxon>
        <taxon>Streptophyta</taxon>
        <taxon>Embryophyta</taxon>
        <taxon>Tracheophyta</taxon>
        <taxon>Spermatophyta</taxon>
        <taxon>Magnoliopsida</taxon>
        <taxon>eudicotyledons</taxon>
        <taxon>Gunneridae</taxon>
        <taxon>Pentapetalae</taxon>
        <taxon>rosids</taxon>
        <taxon>fabids</taxon>
        <taxon>Fabales</taxon>
        <taxon>Fabaceae</taxon>
        <taxon>Papilionoideae</taxon>
        <taxon>50 kb inversion clade</taxon>
        <taxon>NPAAA clade</taxon>
        <taxon>indigoferoid/millettioid clade</taxon>
        <taxon>Phaseoleae</taxon>
        <taxon>Glycine</taxon>
        <taxon>Glycine subgen. Soja</taxon>
    </lineage>
</organism>
<gene>
    <name evidence="2" type="ORF">D0Y65_053618</name>
</gene>